<keyword evidence="2" id="KW-1185">Reference proteome</keyword>
<dbReference type="KEGG" id="smao:CAG99_05560"/>
<dbReference type="Proteomes" id="UP000194218">
    <property type="component" value="Chromosome"/>
</dbReference>
<evidence type="ECO:0000313" key="1">
    <source>
        <dbReference type="EMBL" id="ARQ68385.1"/>
    </source>
</evidence>
<name>A0A1W7CUG8_9ACTN</name>
<accession>A0A1W7CUG8</accession>
<organism evidence="1 2">
    <name type="scientific">Streptomyces marincola</name>
    <dbReference type="NCBI Taxonomy" id="2878388"/>
    <lineage>
        <taxon>Bacteria</taxon>
        <taxon>Bacillati</taxon>
        <taxon>Actinomycetota</taxon>
        <taxon>Actinomycetes</taxon>
        <taxon>Kitasatosporales</taxon>
        <taxon>Streptomycetaceae</taxon>
        <taxon>Streptomyces</taxon>
    </lineage>
</organism>
<sequence>MAAVGCVEGGEEEGAAGRAEEQWVGAEEVCEGVFSGAGSRQLERATGTVEFFTTQAPGYVNDLPSLLEAIRNLDGYEQGFCRIHAASVDLGVPNLRFYFRWEPSHLVVAEEDSDLWDDPANVFYDHGEKALTLGENDAFLYFSCGVAGREGHLLTARLHMKPGAEPDERMVLLNSLSRSVAEGLGCLEESGLSDSSPREMDR</sequence>
<proteinExistence type="predicted"/>
<dbReference type="AlphaFoldDB" id="A0A1W7CUG8"/>
<dbReference type="EMBL" id="CP021121">
    <property type="protein sequence ID" value="ARQ68385.1"/>
    <property type="molecule type" value="Genomic_DNA"/>
</dbReference>
<protein>
    <submittedName>
        <fullName evidence="1">Uncharacterized protein</fullName>
    </submittedName>
</protein>
<reference evidence="1 2" key="1">
    <citation type="submission" date="2017-05" db="EMBL/GenBank/DDBJ databases">
        <title>Complete genome sequence of Streptomyces sp. SCSIO 03032 revealed the diverse biosynthetic pathways for its bioactive secondary metabolites.</title>
        <authorList>
            <person name="Ma L."/>
            <person name="Zhu Y."/>
            <person name="Zhang W."/>
            <person name="Zhang G."/>
            <person name="Tian X."/>
            <person name="Zhang S."/>
            <person name="Zhang C."/>
        </authorList>
    </citation>
    <scope>NUCLEOTIDE SEQUENCE [LARGE SCALE GENOMIC DNA]</scope>
    <source>
        <strain evidence="1 2">SCSIO 03032</strain>
    </source>
</reference>
<gene>
    <name evidence="1" type="ORF">CAG99_05560</name>
</gene>
<evidence type="ECO:0000313" key="2">
    <source>
        <dbReference type="Proteomes" id="UP000194218"/>
    </source>
</evidence>